<gene>
    <name evidence="1" type="ORF">CB4_03650</name>
</gene>
<name>A0A0U5B0F6_9BACL</name>
<keyword evidence="2" id="KW-1185">Reference proteome</keyword>
<evidence type="ECO:0000313" key="2">
    <source>
        <dbReference type="Proteomes" id="UP000217696"/>
    </source>
</evidence>
<sequence length="68" mass="7977">MNESGDVLMGNEKIMILMPLSGKILWEMYGESFGYFQKPPSLHVPLEEHEIHTDWIQEIERGVIYLQK</sequence>
<dbReference type="KEGG" id="asoc:CB4_03650"/>
<protein>
    <submittedName>
        <fullName evidence="1">Uncharacterized protein</fullName>
    </submittedName>
</protein>
<reference evidence="1 2" key="1">
    <citation type="submission" date="2015-12" db="EMBL/GenBank/DDBJ databases">
        <title>Genome sequence of Aneurinibacillus soli.</title>
        <authorList>
            <person name="Lee J.S."/>
            <person name="Lee K.C."/>
            <person name="Kim K.K."/>
            <person name="Lee B.W."/>
        </authorList>
    </citation>
    <scope>NUCLEOTIDE SEQUENCE [LARGE SCALE GENOMIC DNA]</scope>
    <source>
        <strain evidence="1 2">CB4</strain>
    </source>
</reference>
<accession>A0A0U5B0F6</accession>
<dbReference type="EMBL" id="AP017312">
    <property type="protein sequence ID" value="BAU29450.1"/>
    <property type="molecule type" value="Genomic_DNA"/>
</dbReference>
<proteinExistence type="predicted"/>
<evidence type="ECO:0000313" key="1">
    <source>
        <dbReference type="EMBL" id="BAU29450.1"/>
    </source>
</evidence>
<organism evidence="1 2">
    <name type="scientific">Aneurinibacillus soli</name>
    <dbReference type="NCBI Taxonomy" id="1500254"/>
    <lineage>
        <taxon>Bacteria</taxon>
        <taxon>Bacillati</taxon>
        <taxon>Bacillota</taxon>
        <taxon>Bacilli</taxon>
        <taxon>Bacillales</taxon>
        <taxon>Paenibacillaceae</taxon>
        <taxon>Aneurinibacillus group</taxon>
        <taxon>Aneurinibacillus</taxon>
    </lineage>
</organism>
<dbReference type="Proteomes" id="UP000217696">
    <property type="component" value="Chromosome"/>
</dbReference>
<dbReference type="AlphaFoldDB" id="A0A0U5B0F6"/>